<evidence type="ECO:0000259" key="1">
    <source>
        <dbReference type="Pfam" id="PF13439"/>
    </source>
</evidence>
<dbReference type="InterPro" id="IPR050194">
    <property type="entry name" value="Glycosyltransferase_grp1"/>
</dbReference>
<dbReference type="GO" id="GO:0016757">
    <property type="term" value="F:glycosyltransferase activity"/>
    <property type="evidence" value="ECO:0007669"/>
    <property type="project" value="TreeGrafter"/>
</dbReference>
<dbReference type="Pfam" id="PF13692">
    <property type="entry name" value="Glyco_trans_1_4"/>
    <property type="match status" value="1"/>
</dbReference>
<dbReference type="PANTHER" id="PTHR45947:SF3">
    <property type="entry name" value="SULFOQUINOVOSYL TRANSFERASE SQD2"/>
    <property type="match status" value="1"/>
</dbReference>
<dbReference type="AlphaFoldDB" id="A0A6J6ELB2"/>
<dbReference type="Pfam" id="PF13439">
    <property type="entry name" value="Glyco_transf_4"/>
    <property type="match status" value="1"/>
</dbReference>
<name>A0A6J6ELB2_9ZZZZ</name>
<dbReference type="CDD" id="cd03801">
    <property type="entry name" value="GT4_PimA-like"/>
    <property type="match status" value="1"/>
</dbReference>
<proteinExistence type="predicted"/>
<dbReference type="PANTHER" id="PTHR45947">
    <property type="entry name" value="SULFOQUINOVOSYL TRANSFERASE SQD2"/>
    <property type="match status" value="1"/>
</dbReference>
<organism evidence="2">
    <name type="scientific">freshwater metagenome</name>
    <dbReference type="NCBI Taxonomy" id="449393"/>
    <lineage>
        <taxon>unclassified sequences</taxon>
        <taxon>metagenomes</taxon>
        <taxon>ecological metagenomes</taxon>
    </lineage>
</organism>
<dbReference type="SUPFAM" id="SSF53756">
    <property type="entry name" value="UDP-Glycosyltransferase/glycogen phosphorylase"/>
    <property type="match status" value="1"/>
</dbReference>
<sequence length="358" mass="38103">MRIGIVCPYSLTLPGGVQGQVLSLARALRTRGHDVRVLGPCDGPPPDTGVTPLGDSLPTAANGSVAPIAPDPSAQLRLIRALRDERFDVVNIHEPLAPGVTNTALLFKSQPIVGTFHAAGESAAYRWLTPVVRWLARKIDVRCAVSADARDMAVQAVGGSYELLFNGVDLSAYSGPLTSAPELRTILFLGRHEPRKGLSVLLDAMGELPAGIRLVVASDGPETEELRRRVAGDTRIEWLGRISEAEKIQRLRTSNVFCAPSLGGESFGVVLLEAMAARTAVVASDLPGYANVARADRDALLVPPGDSRALAGALRSVLDDSALRSTLVSSGAERAEGFSMDSLAERYEAIFERVAIRR</sequence>
<feature type="domain" description="Glycosyltransferase subfamily 4-like N-terminal" evidence="1">
    <location>
        <begin position="14"/>
        <end position="171"/>
    </location>
</feature>
<dbReference type="InterPro" id="IPR028098">
    <property type="entry name" value="Glyco_trans_4-like_N"/>
</dbReference>
<reference evidence="2" key="1">
    <citation type="submission" date="2020-05" db="EMBL/GenBank/DDBJ databases">
        <authorList>
            <person name="Chiriac C."/>
            <person name="Salcher M."/>
            <person name="Ghai R."/>
            <person name="Kavagutti S V."/>
        </authorList>
    </citation>
    <scope>NUCLEOTIDE SEQUENCE</scope>
</reference>
<gene>
    <name evidence="2" type="ORF">UFOPK1762_00290</name>
</gene>
<evidence type="ECO:0000313" key="2">
    <source>
        <dbReference type="EMBL" id="CAB4577341.1"/>
    </source>
</evidence>
<accession>A0A6J6ELB2</accession>
<dbReference type="Gene3D" id="3.40.50.2000">
    <property type="entry name" value="Glycogen Phosphorylase B"/>
    <property type="match status" value="2"/>
</dbReference>
<dbReference type="EMBL" id="CAEZTY010000006">
    <property type="protein sequence ID" value="CAB4577341.1"/>
    <property type="molecule type" value="Genomic_DNA"/>
</dbReference>
<protein>
    <submittedName>
        <fullName evidence="2">Unannotated protein</fullName>
    </submittedName>
</protein>